<name>A0A812NML0_SYMPI</name>
<keyword evidence="2" id="KW-1185">Reference proteome</keyword>
<gene>
    <name evidence="1" type="ORF">SPIL2461_LOCUS6648</name>
</gene>
<feature type="non-terminal residue" evidence="1">
    <location>
        <position position="73"/>
    </location>
</feature>
<dbReference type="EMBL" id="CAJNIZ010010163">
    <property type="protein sequence ID" value="CAE7295376.1"/>
    <property type="molecule type" value="Genomic_DNA"/>
</dbReference>
<reference evidence="1" key="1">
    <citation type="submission" date="2021-02" db="EMBL/GenBank/DDBJ databases">
        <authorList>
            <person name="Dougan E. K."/>
            <person name="Rhodes N."/>
            <person name="Thang M."/>
            <person name="Chan C."/>
        </authorList>
    </citation>
    <scope>NUCLEOTIDE SEQUENCE</scope>
</reference>
<protein>
    <submittedName>
        <fullName evidence="1">Uncharacterized protein</fullName>
    </submittedName>
</protein>
<feature type="non-terminal residue" evidence="1">
    <location>
        <position position="1"/>
    </location>
</feature>
<accession>A0A812NML0</accession>
<comment type="caution">
    <text evidence="1">The sequence shown here is derived from an EMBL/GenBank/DDBJ whole genome shotgun (WGS) entry which is preliminary data.</text>
</comment>
<dbReference type="AlphaFoldDB" id="A0A812NML0"/>
<dbReference type="Proteomes" id="UP000649617">
    <property type="component" value="Unassembled WGS sequence"/>
</dbReference>
<evidence type="ECO:0000313" key="1">
    <source>
        <dbReference type="EMBL" id="CAE7295376.1"/>
    </source>
</evidence>
<organism evidence="1 2">
    <name type="scientific">Symbiodinium pilosum</name>
    <name type="common">Dinoflagellate</name>
    <dbReference type="NCBI Taxonomy" id="2952"/>
    <lineage>
        <taxon>Eukaryota</taxon>
        <taxon>Sar</taxon>
        <taxon>Alveolata</taxon>
        <taxon>Dinophyceae</taxon>
        <taxon>Suessiales</taxon>
        <taxon>Symbiodiniaceae</taxon>
        <taxon>Symbiodinium</taxon>
    </lineage>
</organism>
<evidence type="ECO:0000313" key="2">
    <source>
        <dbReference type="Proteomes" id="UP000649617"/>
    </source>
</evidence>
<proteinExistence type="predicted"/>
<sequence>MALTAMSLSAMPGQRAGSSFCRKCCFHGRTLLKTPGAACWPTLKTSTLALYFGVLAARRLPWHSEQPPRCWWC</sequence>